<dbReference type="Proteomes" id="UP001159659">
    <property type="component" value="Unassembled WGS sequence"/>
</dbReference>
<dbReference type="InterPro" id="IPR029058">
    <property type="entry name" value="AB_hydrolase_fold"/>
</dbReference>
<gene>
    <name evidence="2" type="ORF">PFR001_LOCUS5723</name>
    <name evidence="3" type="ORF">PFR002_LOCUS759</name>
</gene>
<dbReference type="GO" id="GO:0016787">
    <property type="term" value="F:hydrolase activity"/>
    <property type="evidence" value="ECO:0007669"/>
    <property type="project" value="InterPro"/>
</dbReference>
<keyword evidence="4" id="KW-1185">Reference proteome</keyword>
<reference evidence="3" key="2">
    <citation type="submission" date="2022-12" db="EMBL/GenBank/DDBJ databases">
        <authorList>
            <person name="Webb A."/>
        </authorList>
    </citation>
    <scope>NUCLEOTIDE SEQUENCE</scope>
    <source>
        <strain evidence="3">Pf2</strain>
    </source>
</reference>
<dbReference type="PANTHER" id="PTHR21562">
    <property type="entry name" value="NOTUM-RELATED"/>
    <property type="match status" value="1"/>
</dbReference>
<evidence type="ECO:0000313" key="5">
    <source>
        <dbReference type="Proteomes" id="UP001159659"/>
    </source>
</evidence>
<organism evidence="3 5">
    <name type="scientific">Peronospora farinosa</name>
    <dbReference type="NCBI Taxonomy" id="134698"/>
    <lineage>
        <taxon>Eukaryota</taxon>
        <taxon>Sar</taxon>
        <taxon>Stramenopiles</taxon>
        <taxon>Oomycota</taxon>
        <taxon>Peronosporomycetes</taxon>
        <taxon>Peronosporales</taxon>
        <taxon>Peronosporaceae</taxon>
        <taxon>Peronospora</taxon>
    </lineage>
</organism>
<name>A0AAV0SQJ5_9STRA</name>
<evidence type="ECO:0000256" key="1">
    <source>
        <dbReference type="SAM" id="SignalP"/>
    </source>
</evidence>
<reference evidence="2 4" key="1">
    <citation type="submission" date="2021-11" db="EMBL/GenBank/DDBJ databases">
        <authorList>
            <person name="Islam A."/>
            <person name="Islam S."/>
            <person name="Flora M.S."/>
            <person name="Rahman M."/>
            <person name="Ziaur R.M."/>
            <person name="Epstein J.H."/>
            <person name="Hassan M."/>
            <person name="Klassen M."/>
            <person name="Woodard K."/>
            <person name="Webb A."/>
            <person name="Webby R.J."/>
            <person name="El Zowalaty M.E."/>
        </authorList>
    </citation>
    <scope>NUCLEOTIDE SEQUENCE [LARGE SCALE GENOMIC DNA]</scope>
    <source>
        <strain evidence="2">Pf1</strain>
    </source>
</reference>
<evidence type="ECO:0000313" key="2">
    <source>
        <dbReference type="EMBL" id="CAH0490392.1"/>
    </source>
</evidence>
<proteinExistence type="predicted"/>
<feature type="chain" id="PRO_5043762759" evidence="1">
    <location>
        <begin position="21"/>
        <end position="418"/>
    </location>
</feature>
<feature type="signal peptide" evidence="1">
    <location>
        <begin position="1"/>
        <end position="20"/>
    </location>
</feature>
<dbReference type="Pfam" id="PF03283">
    <property type="entry name" value="PAE"/>
    <property type="match status" value="1"/>
</dbReference>
<sequence>MFTSKLTVALLALPTLVAHAADGSTCKLGPLEKCAIDLLTTYGNDGSVLIYPGGNTRCAFDDYLDDTTTFESRSTYFFQVYPTTKKSKVLIYFQGGGACVDEDTCNFALQCQLGANSLMTTMARANSSGIMDRGAVDNPFNDWDIVFLPYCTGDVFVGNTYLAPFESDYSQALGNKQCLGQNRGMYLNGYNNTKAVLDWALENYPSPEQVVVGGYSAGSLAAQFWSAKIVDMWQVEQKSTKFQVLADSYVDVLPEYKSPSSSIINFFGGCDIDLNFPKSMVAECKASKATVPEMVGALIKQVSKSEWLFINSIADQTQRQYYELVRLGIAGYPFTTLFDASEFYGNMTKILDSYAQLTNLTRFNIEGDHHVWLQSEGYMTVTSMDGAVLGKVLSDWLGMMPSKPTMPSNTIVGAHEVS</sequence>
<keyword evidence="1" id="KW-0732">Signal</keyword>
<dbReference type="EMBL" id="CAKLBC010001240">
    <property type="protein sequence ID" value="CAH0490392.1"/>
    <property type="molecule type" value="Genomic_DNA"/>
</dbReference>
<dbReference type="SUPFAM" id="SSF53474">
    <property type="entry name" value="alpha/beta-Hydrolases"/>
    <property type="match status" value="1"/>
</dbReference>
<dbReference type="AlphaFoldDB" id="A0AAV0SQJ5"/>
<dbReference type="EMBL" id="CANTFK010000055">
    <property type="protein sequence ID" value="CAI5705786.1"/>
    <property type="molecule type" value="Genomic_DNA"/>
</dbReference>
<dbReference type="PANTHER" id="PTHR21562:SF83">
    <property type="entry name" value="PECTIN ACETYLESTERASE 4"/>
    <property type="match status" value="1"/>
</dbReference>
<accession>A0AAV0SQJ5</accession>
<evidence type="ECO:0000313" key="3">
    <source>
        <dbReference type="EMBL" id="CAI5705786.1"/>
    </source>
</evidence>
<dbReference type="Proteomes" id="UP001157938">
    <property type="component" value="Unassembled WGS sequence"/>
</dbReference>
<comment type="caution">
    <text evidence="3">The sequence shown here is derived from an EMBL/GenBank/DDBJ whole genome shotgun (WGS) entry which is preliminary data.</text>
</comment>
<evidence type="ECO:0000313" key="4">
    <source>
        <dbReference type="Proteomes" id="UP001157938"/>
    </source>
</evidence>
<protein>
    <submittedName>
        <fullName evidence="3">Uncharacterized protein</fullName>
    </submittedName>
</protein>
<dbReference type="InterPro" id="IPR004963">
    <property type="entry name" value="PAE/NOTUM"/>
</dbReference>